<comment type="caution">
    <text evidence="3">The sequence shown here is derived from an EMBL/GenBank/DDBJ whole genome shotgun (WGS) entry which is preliminary data.</text>
</comment>
<dbReference type="InterPro" id="IPR001296">
    <property type="entry name" value="Glyco_trans_1"/>
</dbReference>
<dbReference type="CDD" id="cd03809">
    <property type="entry name" value="GT4_MtfB-like"/>
    <property type="match status" value="1"/>
</dbReference>
<reference evidence="4" key="1">
    <citation type="journal article" date="2019" name="Int. J. Syst. Evol. Microbiol.">
        <title>The Global Catalogue of Microorganisms (GCM) 10K type strain sequencing project: providing services to taxonomists for standard genome sequencing and annotation.</title>
        <authorList>
            <consortium name="The Broad Institute Genomics Platform"/>
            <consortium name="The Broad Institute Genome Sequencing Center for Infectious Disease"/>
            <person name="Wu L."/>
            <person name="Ma J."/>
        </authorList>
    </citation>
    <scope>NUCLEOTIDE SEQUENCE [LARGE SCALE GENOMIC DNA]</scope>
    <source>
        <strain evidence="4">JCM 18956</strain>
    </source>
</reference>
<sequence length="501" mass="53857">MPNPFAPVLSVLPPLGREGADDALRAAATAVLGNAFGWRRTSGRALVREVSSALGAPDPTVSYVFLACLQQRIPRSSEIVEFTRSWRLDGVEEPLLAAWGSSRPKPGVRVVVASGVVVDVTETGRSAFTTGIQRVTRESVTRWVRDHDDVDLVSWDHAGARLAGLTELEASRVVLDADTRRRVRRLPSTVVVPYRATFVLPEITTQGRRSENIRTIARYSRSRAVAIGHDCIPVTTSETAGPGMAGAFSKYLAALAGFDVVASVSNASATEFRGWAQMLGGAGLSGPRVVPVPLPRQSAAIDDATVARVTSELGLDDGVPTVLAVGSHEPRKNHLTLLAAAELRWRAGDEFHLVLVGGNAWGDADFTRMVEALLAAGRPISLLSAVGDDTVWSLYRIARLSVFCSLNEGFGLPVVESLASGTPVLTSDFGSMRELGEGHGAVLVDPYDVHAIARELGSLLEDDARIETLRRETGRLERSTWDDYAKRVWELVEAPSRVSEG</sequence>
<dbReference type="RefSeq" id="WP_345377413.1">
    <property type="nucleotide sequence ID" value="NZ_BAABLM010000012.1"/>
</dbReference>
<keyword evidence="1" id="KW-0808">Transferase</keyword>
<dbReference type="Pfam" id="PF00534">
    <property type="entry name" value="Glycos_transf_1"/>
    <property type="match status" value="1"/>
</dbReference>
<feature type="domain" description="Glycosyl transferase family 1" evidence="2">
    <location>
        <begin position="312"/>
        <end position="465"/>
    </location>
</feature>
<dbReference type="PANTHER" id="PTHR46401:SF8">
    <property type="entry name" value="BLL6006 PROTEIN"/>
    <property type="match status" value="1"/>
</dbReference>
<dbReference type="SUPFAM" id="SSF53756">
    <property type="entry name" value="UDP-Glycosyltransferase/glycogen phosphorylase"/>
    <property type="match status" value="1"/>
</dbReference>
<dbReference type="EMBL" id="BAABLM010000012">
    <property type="protein sequence ID" value="GAA4686719.1"/>
    <property type="molecule type" value="Genomic_DNA"/>
</dbReference>
<evidence type="ECO:0000256" key="1">
    <source>
        <dbReference type="ARBA" id="ARBA00022679"/>
    </source>
</evidence>
<evidence type="ECO:0000259" key="2">
    <source>
        <dbReference type="Pfam" id="PF00534"/>
    </source>
</evidence>
<evidence type="ECO:0000313" key="3">
    <source>
        <dbReference type="EMBL" id="GAA4686719.1"/>
    </source>
</evidence>
<dbReference type="Gene3D" id="3.40.50.2000">
    <property type="entry name" value="Glycogen Phosphorylase B"/>
    <property type="match status" value="1"/>
</dbReference>
<organism evidence="3 4">
    <name type="scientific">Frondihabitans cladoniiphilus</name>
    <dbReference type="NCBI Taxonomy" id="715785"/>
    <lineage>
        <taxon>Bacteria</taxon>
        <taxon>Bacillati</taxon>
        <taxon>Actinomycetota</taxon>
        <taxon>Actinomycetes</taxon>
        <taxon>Micrococcales</taxon>
        <taxon>Microbacteriaceae</taxon>
        <taxon>Frondihabitans</taxon>
    </lineage>
</organism>
<protein>
    <recommendedName>
        <fullName evidence="2">Glycosyl transferase family 1 domain-containing protein</fullName>
    </recommendedName>
</protein>
<proteinExistence type="predicted"/>
<name>A0ABP8WF30_9MICO</name>
<accession>A0ABP8WF30</accession>
<keyword evidence="4" id="KW-1185">Reference proteome</keyword>
<dbReference type="PANTHER" id="PTHR46401">
    <property type="entry name" value="GLYCOSYLTRANSFERASE WBBK-RELATED"/>
    <property type="match status" value="1"/>
</dbReference>
<dbReference type="Proteomes" id="UP001501295">
    <property type="component" value="Unassembled WGS sequence"/>
</dbReference>
<gene>
    <name evidence="3" type="ORF">GCM10025780_36880</name>
</gene>
<evidence type="ECO:0000313" key="4">
    <source>
        <dbReference type="Proteomes" id="UP001501295"/>
    </source>
</evidence>